<keyword evidence="3" id="KW-0486">Methionine biosynthesis</keyword>
<dbReference type="GO" id="GO:0019509">
    <property type="term" value="P:L-methionine salvage from methylthioadenosine"/>
    <property type="evidence" value="ECO:0007669"/>
    <property type="project" value="UniProtKB-UniRule"/>
</dbReference>
<keyword evidence="3" id="KW-0028">Amino-acid biosynthesis</keyword>
<comment type="function">
    <text evidence="3">Catalyzes the interconversion of methylthioribose-1-phosphate (MTR-1-P) into methylthioribulose-1-phosphate (MTRu-1-P).</text>
</comment>
<reference evidence="4" key="1">
    <citation type="submission" date="2024-06" db="EMBL/GenBank/DDBJ databases">
        <title>A Novel Isolate, Dehalogenimonas sp. Strain 4OHTPN, Dechlorinates Aromatic 4 Hydroxy chlorothalonil by a Novel Reductive Dehalogenase.</title>
        <authorList>
            <person name="Liu G."/>
        </authorList>
    </citation>
    <scope>NUCLEOTIDE SEQUENCE</scope>
    <source>
        <strain evidence="4">4OHTPN</strain>
    </source>
</reference>
<dbReference type="Gene3D" id="1.20.120.420">
    <property type="entry name" value="translation initiation factor eif-2b, domain 1"/>
    <property type="match status" value="1"/>
</dbReference>
<feature type="binding site" evidence="3">
    <location>
        <begin position="47"/>
        <end position="49"/>
    </location>
    <ligand>
        <name>substrate</name>
    </ligand>
</feature>
<dbReference type="InterPro" id="IPR005251">
    <property type="entry name" value="IF-M1Pi"/>
</dbReference>
<evidence type="ECO:0000256" key="2">
    <source>
        <dbReference type="ARBA" id="ARBA00052401"/>
    </source>
</evidence>
<sequence length="337" mass="36390">MTAVRPVEWLGDRLMIIDQTRLPQHEVYLELADVHQVAEAIRSLKVRGAPAIGVAAAYGIALGVQQIETRDPEKFRREYQSVSSEIAATRPTARNLFMAVERLAAAVGQAGGVIEAKEAVVAEAEKIHTEEIEATGKIAEFGAALVKDGDTILTHCNTGPLATTGRGTALGVIIEAHRQGKRVEVLATETRPLCQGARLTAWELKREKVPFWLITDSMAGHFLKESRVDLVVVGADRIARNGDTANKVGTYAIAVLAKENGVPFYIAAPSSTFDERIATGAEIVIEERSADEVTHLYGKRTAPEGIEVCNPAFDVTPSRYITGFITEQGVTGPPVKI</sequence>
<dbReference type="InterPro" id="IPR042529">
    <property type="entry name" value="IF_2B-like_C"/>
</dbReference>
<comment type="pathway">
    <text evidence="3">Amino-acid biosynthesis; L-methionine biosynthesis via salvage pathway; L-methionine from S-methyl-5-thio-alpha-D-ribose 1-phosphate: step 1/6.</text>
</comment>
<keyword evidence="1 3" id="KW-0413">Isomerase</keyword>
<feature type="site" description="Transition state stabilizer" evidence="3">
    <location>
        <position position="156"/>
    </location>
</feature>
<dbReference type="InterPro" id="IPR011559">
    <property type="entry name" value="Initiation_fac_2B_a/b/d"/>
</dbReference>
<dbReference type="Gene3D" id="3.40.50.10470">
    <property type="entry name" value="Translation initiation factor eif-2b, domain 2"/>
    <property type="match status" value="1"/>
</dbReference>
<dbReference type="InterPro" id="IPR037171">
    <property type="entry name" value="NagB/RpiA_transferase-like"/>
</dbReference>
<feature type="binding site" evidence="3">
    <location>
        <begin position="246"/>
        <end position="247"/>
    </location>
    <ligand>
        <name>substrate</name>
    </ligand>
</feature>
<name>A0AAU8GDA5_9CHLR</name>
<organism evidence="4">
    <name type="scientific">Dehalogenimonas sp. 4OHTPN</name>
    <dbReference type="NCBI Taxonomy" id="3166643"/>
    <lineage>
        <taxon>Bacteria</taxon>
        <taxon>Bacillati</taxon>
        <taxon>Chloroflexota</taxon>
        <taxon>Dehalococcoidia</taxon>
        <taxon>Dehalococcoidales</taxon>
        <taxon>Dehalococcoidaceae</taxon>
        <taxon>Dehalogenimonas</taxon>
    </lineage>
</organism>
<evidence type="ECO:0000313" key="4">
    <source>
        <dbReference type="EMBL" id="XCH33713.1"/>
    </source>
</evidence>
<dbReference type="EC" id="5.3.1.23" evidence="3"/>
<protein>
    <recommendedName>
        <fullName evidence="3">Methylthioribose-1-phosphate isomerase</fullName>
        <shortName evidence="3">M1Pi</shortName>
        <shortName evidence="3">MTR-1-P isomerase</shortName>
        <ecNumber evidence="3">5.3.1.23</ecNumber>
    </recommendedName>
    <alternativeName>
        <fullName evidence="3">S-methyl-5-thioribose-1-phosphate isomerase</fullName>
    </alternativeName>
</protein>
<feature type="active site" description="Proton donor" evidence="3">
    <location>
        <position position="236"/>
    </location>
</feature>
<dbReference type="NCBIfam" id="NF004326">
    <property type="entry name" value="PRK05720.1"/>
    <property type="match status" value="1"/>
</dbReference>
<dbReference type="NCBIfam" id="TIGR00512">
    <property type="entry name" value="salvage_mtnA"/>
    <property type="match status" value="1"/>
</dbReference>
<gene>
    <name evidence="3 4" type="primary">mtnA</name>
    <name evidence="4" type="ORF">ABV300_02230</name>
</gene>
<dbReference type="AlphaFoldDB" id="A0AAU8GDA5"/>
<accession>A0AAU8GDA5</accession>
<dbReference type="EMBL" id="CP159307">
    <property type="protein sequence ID" value="XCH33713.1"/>
    <property type="molecule type" value="Genomic_DNA"/>
</dbReference>
<dbReference type="PANTHER" id="PTHR43475:SF1">
    <property type="entry name" value="METHYLTHIORIBOSE-1-PHOSPHATE ISOMERASE"/>
    <property type="match status" value="1"/>
</dbReference>
<dbReference type="GO" id="GO:0046523">
    <property type="term" value="F:S-methyl-5-thioribose-1-phosphate isomerase activity"/>
    <property type="evidence" value="ECO:0007669"/>
    <property type="project" value="UniProtKB-UniRule"/>
</dbReference>
<dbReference type="InterPro" id="IPR027363">
    <property type="entry name" value="M1Pi_N"/>
</dbReference>
<dbReference type="InterPro" id="IPR000649">
    <property type="entry name" value="IF-2B-related"/>
</dbReference>
<evidence type="ECO:0000256" key="3">
    <source>
        <dbReference type="HAMAP-Rule" id="MF_01678"/>
    </source>
</evidence>
<comment type="similarity">
    <text evidence="3">Belongs to the EIF-2B alpha/beta/delta subunits family. MtnA subfamily.</text>
</comment>
<evidence type="ECO:0000256" key="1">
    <source>
        <dbReference type="ARBA" id="ARBA00023235"/>
    </source>
</evidence>
<comment type="catalytic activity">
    <reaction evidence="2 3">
        <text>5-(methylsulfanyl)-alpha-D-ribose 1-phosphate = 5-(methylsulfanyl)-D-ribulose 1-phosphate</text>
        <dbReference type="Rhea" id="RHEA:19989"/>
        <dbReference type="ChEBI" id="CHEBI:58533"/>
        <dbReference type="ChEBI" id="CHEBI:58548"/>
        <dbReference type="EC" id="5.3.1.23"/>
    </reaction>
</comment>
<feature type="binding site" evidence="3">
    <location>
        <position position="195"/>
    </location>
    <ligand>
        <name>substrate</name>
    </ligand>
</feature>
<dbReference type="FunFam" id="1.20.120.420:FF:000003">
    <property type="entry name" value="Methylthioribose-1-phosphate isomerase"/>
    <property type="match status" value="1"/>
</dbReference>
<dbReference type="NCBIfam" id="TIGR00524">
    <property type="entry name" value="eIF-2B_rel"/>
    <property type="match status" value="1"/>
</dbReference>
<dbReference type="SUPFAM" id="SSF100950">
    <property type="entry name" value="NagB/RpiA/CoA transferase-like"/>
    <property type="match status" value="1"/>
</dbReference>
<dbReference type="PANTHER" id="PTHR43475">
    <property type="entry name" value="METHYLTHIORIBOSE-1-PHOSPHATE ISOMERASE"/>
    <property type="match status" value="1"/>
</dbReference>
<dbReference type="HAMAP" id="MF_01678">
    <property type="entry name" value="Salvage_MtnA"/>
    <property type="match status" value="1"/>
</dbReference>
<feature type="binding site" evidence="3">
    <location>
        <position position="90"/>
    </location>
    <ligand>
        <name>substrate</name>
    </ligand>
</feature>
<dbReference type="FunFam" id="3.40.50.10470:FF:000006">
    <property type="entry name" value="Methylthioribose-1-phosphate isomerase"/>
    <property type="match status" value="1"/>
</dbReference>
<dbReference type="Pfam" id="PF01008">
    <property type="entry name" value="IF-2B"/>
    <property type="match status" value="1"/>
</dbReference>
<dbReference type="RefSeq" id="WP_353714923.1">
    <property type="nucleotide sequence ID" value="NZ_CP159307.1"/>
</dbReference>
<proteinExistence type="inferred from homology"/>